<evidence type="ECO:0000256" key="2">
    <source>
        <dbReference type="SAM" id="Phobius"/>
    </source>
</evidence>
<evidence type="ECO:0000256" key="1">
    <source>
        <dbReference type="SAM" id="MobiDB-lite"/>
    </source>
</evidence>
<feature type="region of interest" description="Disordered" evidence="1">
    <location>
        <begin position="144"/>
        <end position="177"/>
    </location>
</feature>
<keyword evidence="4" id="KW-1185">Reference proteome</keyword>
<dbReference type="RefSeq" id="WP_066787287.1">
    <property type="nucleotide sequence ID" value="NZ_LWQS01000052.1"/>
</dbReference>
<feature type="compositionally biased region" description="Basic and acidic residues" evidence="1">
    <location>
        <begin position="152"/>
        <end position="165"/>
    </location>
</feature>
<feature type="transmembrane region" description="Helical" evidence="2">
    <location>
        <begin position="104"/>
        <end position="125"/>
    </location>
</feature>
<protein>
    <submittedName>
        <fullName evidence="3">Uncharacterized protein</fullName>
    </submittedName>
</protein>
<keyword evidence="2" id="KW-0812">Transmembrane</keyword>
<reference evidence="3 4" key="1">
    <citation type="submission" date="2016-04" db="EMBL/GenBank/DDBJ databases">
        <title>Chloroflexus islandicus sp. nov., a thermophilic filamentous anoxygenic phototrophic bacterium from geyser Strokkur (Iceland).</title>
        <authorList>
            <person name="Gaisin V.A."/>
            <person name="Kalashnikov A.M."/>
            <person name="Sukhacheva M.V."/>
            <person name="Grouzdev D.S."/>
            <person name="Ivanov T.M."/>
            <person name="Kuznetsov B."/>
            <person name="Gorlenko V.M."/>
        </authorList>
    </citation>
    <scope>NUCLEOTIDE SEQUENCE [LARGE SCALE GENOMIC DNA]</scope>
    <source>
        <strain evidence="4">isl-2</strain>
    </source>
</reference>
<gene>
    <name evidence="3" type="ORF">A6A03_14155</name>
</gene>
<keyword evidence="2" id="KW-0472">Membrane</keyword>
<evidence type="ECO:0000313" key="3">
    <source>
        <dbReference type="EMBL" id="OAN45767.1"/>
    </source>
</evidence>
<dbReference type="Proteomes" id="UP000078287">
    <property type="component" value="Unassembled WGS sequence"/>
</dbReference>
<dbReference type="STRING" id="1707952.A6A03_14155"/>
<feature type="compositionally biased region" description="Polar residues" evidence="1">
    <location>
        <begin position="167"/>
        <end position="177"/>
    </location>
</feature>
<feature type="transmembrane region" description="Helical" evidence="2">
    <location>
        <begin position="20"/>
        <end position="42"/>
    </location>
</feature>
<proteinExistence type="predicted"/>
<name>A0A178MC86_9CHLR</name>
<sequence>MEQFYVWSEQNLGQTHYVIGYLVVLISHNWPIMAALAAALFFSLQLYRQPSRANAVWLFSALLFGLGYEYEKHVAGELHHAIDMLFGLEIAHWNRPLHFIVGPVINTGFVLTTFLMVFHGLHLSFGSSMMNAFRRFYPARTNATTSGATASRDAKPQEENHERAGNDANSTQTSAGR</sequence>
<evidence type="ECO:0000313" key="4">
    <source>
        <dbReference type="Proteomes" id="UP000078287"/>
    </source>
</evidence>
<keyword evidence="2" id="KW-1133">Transmembrane helix</keyword>
<dbReference type="EMBL" id="LWQS01000052">
    <property type="protein sequence ID" value="OAN45767.1"/>
    <property type="molecule type" value="Genomic_DNA"/>
</dbReference>
<accession>A0A178MC86</accession>
<dbReference type="AlphaFoldDB" id="A0A178MC86"/>
<organism evidence="3 4">
    <name type="scientific">Chloroflexus islandicus</name>
    <dbReference type="NCBI Taxonomy" id="1707952"/>
    <lineage>
        <taxon>Bacteria</taxon>
        <taxon>Bacillati</taxon>
        <taxon>Chloroflexota</taxon>
        <taxon>Chloroflexia</taxon>
        <taxon>Chloroflexales</taxon>
        <taxon>Chloroflexineae</taxon>
        <taxon>Chloroflexaceae</taxon>
        <taxon>Chloroflexus</taxon>
    </lineage>
</organism>
<dbReference type="OrthoDB" id="159527at2"/>
<comment type="caution">
    <text evidence="3">The sequence shown here is derived from an EMBL/GenBank/DDBJ whole genome shotgun (WGS) entry which is preliminary data.</text>
</comment>